<dbReference type="Pfam" id="PF04294">
    <property type="entry name" value="VanW"/>
    <property type="match status" value="1"/>
</dbReference>
<keyword evidence="2" id="KW-1133">Transmembrane helix</keyword>
<proteinExistence type="predicted"/>
<feature type="compositionally biased region" description="Basic and acidic residues" evidence="1">
    <location>
        <begin position="1"/>
        <end position="14"/>
    </location>
</feature>
<feature type="region of interest" description="Disordered" evidence="1">
    <location>
        <begin position="664"/>
        <end position="718"/>
    </location>
</feature>
<dbReference type="InterPro" id="IPR007391">
    <property type="entry name" value="Vancomycin_resist_VanW"/>
</dbReference>
<comment type="caution">
    <text evidence="4">The sequence shown here is derived from an EMBL/GenBank/DDBJ whole genome shotgun (WGS) entry which is preliminary data.</text>
</comment>
<sequence length="718" mass="76375">MRDELDRPWEHPAHPEGGSAHSPREHGEAGHGGYEVHEDDGSLNLPDNWLLSHDPAWPADNTDPEATGTDLPAAAFSAYPSVRYRDEVAAGSGEVGLADELLGPADPRKPPARTRIQRGIGKAFMIFGGTVVALLFVYLVDLITSLGDVPRGVTVAGVEVGGLNRADAEEKLRDELGPQLTDPLPVRAGDVTTRLDPADAGLGLDWAGTVERAGNQPIDPLSRLTSLFTTREIGVVSSADDDVLREAINGLAAGEINHEVREGDVGFRTVEGSAVEPFPIMPRQGQRLTDVDGAMKQIKADWLADKGVTLDVDVTPAKTTEEAVRRALEQTKPLVSGPVTVRADKTTATLTPRHISDAMQHEPSDEGALQVTLDRAKLQDVLIPRLGETERRASNAELVFAGSRPSVEPSKEGRQIDWQETFAPFFTVAGKQEGRTLEVVYQVQAPDVSTEELRKLGMKEVVGEFTTGGLSGAAARNVSTMAAAVTGSVVRPGDTFSLEAATGPRTSSKGYVEAPLYSGGTGPRVIGGGVSQLTSTLYNAAYEAGLKDAGHRAHPTFVDRYPAGRDAVSHLPDGSSVDMSLTNNLDSGVAVQAWTSGDSVTVRLWSTKQYRVSGSTSDRTDVKSPPVKRDRGPGCEETSGAEGFTVTDTRVVKALRGDRVVDRQSTTVTYRPVPRVVCESGDGGGNDGGDDGGGDPRRPGWPFLPGDERSQQVDRSRG</sequence>
<accession>A0A839XSB4</accession>
<protein>
    <submittedName>
        <fullName evidence="4">Vancomycin resistance protein YoaR</fullName>
    </submittedName>
</protein>
<evidence type="ECO:0000259" key="3">
    <source>
        <dbReference type="Pfam" id="PF12229"/>
    </source>
</evidence>
<gene>
    <name evidence="4" type="ORF">FB384_001770</name>
</gene>
<keyword evidence="5" id="KW-1185">Reference proteome</keyword>
<feature type="compositionally biased region" description="Basic and acidic residues" evidence="1">
    <location>
        <begin position="618"/>
        <end position="634"/>
    </location>
</feature>
<dbReference type="InterPro" id="IPR022029">
    <property type="entry name" value="YoaR-like_PG-bd"/>
</dbReference>
<dbReference type="Proteomes" id="UP000564573">
    <property type="component" value="Unassembled WGS sequence"/>
</dbReference>
<feature type="compositionally biased region" description="Basic and acidic residues" evidence="1">
    <location>
        <begin position="706"/>
        <end position="718"/>
    </location>
</feature>
<feature type="domain" description="YoaR-like putative peptidoglycan binding" evidence="3">
    <location>
        <begin position="365"/>
        <end position="423"/>
    </location>
</feature>
<keyword evidence="2" id="KW-0812">Transmembrane</keyword>
<dbReference type="PANTHER" id="PTHR35788:SF1">
    <property type="entry name" value="EXPORTED PROTEIN"/>
    <property type="match status" value="1"/>
</dbReference>
<feature type="compositionally biased region" description="Low complexity" evidence="1">
    <location>
        <begin position="666"/>
        <end position="677"/>
    </location>
</feature>
<feature type="compositionally biased region" description="Basic and acidic residues" evidence="1">
    <location>
        <begin position="22"/>
        <end position="39"/>
    </location>
</feature>
<reference evidence="4 5" key="1">
    <citation type="submission" date="2020-08" db="EMBL/GenBank/DDBJ databases">
        <title>Sequencing the genomes of 1000 actinobacteria strains.</title>
        <authorList>
            <person name="Klenk H.-P."/>
        </authorList>
    </citation>
    <scope>NUCLEOTIDE SEQUENCE [LARGE SCALE GENOMIC DNA]</scope>
    <source>
        <strain evidence="4 5">DSM 45267</strain>
    </source>
</reference>
<evidence type="ECO:0000313" key="4">
    <source>
        <dbReference type="EMBL" id="MBB3662866.1"/>
    </source>
</evidence>
<organism evidence="4 5">
    <name type="scientific">Prauserella sediminis</name>
    <dbReference type="NCBI Taxonomy" id="577680"/>
    <lineage>
        <taxon>Bacteria</taxon>
        <taxon>Bacillati</taxon>
        <taxon>Actinomycetota</taxon>
        <taxon>Actinomycetes</taxon>
        <taxon>Pseudonocardiales</taxon>
        <taxon>Pseudonocardiaceae</taxon>
        <taxon>Prauserella</taxon>
        <taxon>Prauserella salsuginis group</taxon>
    </lineage>
</organism>
<feature type="transmembrane region" description="Helical" evidence="2">
    <location>
        <begin position="123"/>
        <end position="140"/>
    </location>
</feature>
<dbReference type="Pfam" id="PF12229">
    <property type="entry name" value="PG_binding_4"/>
    <property type="match status" value="1"/>
</dbReference>
<name>A0A839XSB4_9PSEU</name>
<evidence type="ECO:0000256" key="2">
    <source>
        <dbReference type="SAM" id="Phobius"/>
    </source>
</evidence>
<keyword evidence="2" id="KW-0472">Membrane</keyword>
<dbReference type="AlphaFoldDB" id="A0A839XSB4"/>
<dbReference type="PANTHER" id="PTHR35788">
    <property type="entry name" value="EXPORTED PROTEIN-RELATED"/>
    <property type="match status" value="1"/>
</dbReference>
<dbReference type="EMBL" id="JACIBS010000001">
    <property type="protein sequence ID" value="MBB3662866.1"/>
    <property type="molecule type" value="Genomic_DNA"/>
</dbReference>
<evidence type="ECO:0000313" key="5">
    <source>
        <dbReference type="Proteomes" id="UP000564573"/>
    </source>
</evidence>
<feature type="region of interest" description="Disordered" evidence="1">
    <location>
        <begin position="611"/>
        <end position="643"/>
    </location>
</feature>
<evidence type="ECO:0000256" key="1">
    <source>
        <dbReference type="SAM" id="MobiDB-lite"/>
    </source>
</evidence>
<feature type="region of interest" description="Disordered" evidence="1">
    <location>
        <begin position="1"/>
        <end position="39"/>
    </location>
</feature>
<dbReference type="InterPro" id="IPR052913">
    <property type="entry name" value="Glycopeptide_resist_protein"/>
</dbReference>
<dbReference type="RefSeq" id="WP_323985173.1">
    <property type="nucleotide sequence ID" value="NZ_JACIBS010000001.1"/>
</dbReference>